<dbReference type="EnsemblPlants" id="Ma09_t10670.1">
    <property type="protein sequence ID" value="Ma09_p10670.1"/>
    <property type="gene ID" value="Ma09_g10670"/>
</dbReference>
<reference evidence="1" key="1">
    <citation type="submission" date="2021-05" db="UniProtKB">
        <authorList>
            <consortium name="EnsemblPlants"/>
        </authorList>
    </citation>
    <scope>IDENTIFICATION</scope>
    <source>
        <strain evidence="1">subsp. malaccensis</strain>
    </source>
</reference>
<evidence type="ECO:0000313" key="2">
    <source>
        <dbReference type="Proteomes" id="UP000012960"/>
    </source>
</evidence>
<proteinExistence type="predicted"/>
<accession>A0A804KI67</accession>
<dbReference type="InParanoid" id="A0A804KI67"/>
<organism evidence="1 2">
    <name type="scientific">Musa acuminata subsp. malaccensis</name>
    <name type="common">Wild banana</name>
    <name type="synonym">Musa malaccensis</name>
    <dbReference type="NCBI Taxonomy" id="214687"/>
    <lineage>
        <taxon>Eukaryota</taxon>
        <taxon>Viridiplantae</taxon>
        <taxon>Streptophyta</taxon>
        <taxon>Embryophyta</taxon>
        <taxon>Tracheophyta</taxon>
        <taxon>Spermatophyta</taxon>
        <taxon>Magnoliopsida</taxon>
        <taxon>Liliopsida</taxon>
        <taxon>Zingiberales</taxon>
        <taxon>Musaceae</taxon>
        <taxon>Musa</taxon>
    </lineage>
</organism>
<dbReference type="Gramene" id="Ma09_t10670.1">
    <property type="protein sequence ID" value="Ma09_p10670.1"/>
    <property type="gene ID" value="Ma09_g10670"/>
</dbReference>
<sequence length="96" mass="10758">MILQALRRPFFPSLLICQSIVGRDGTFHTDEAVEYGAEMIMAFLWWPLGLWLKPLKRTTIFEGGRKPPLLCVCVSPTAAQTTVALFLLLLLLNIAI</sequence>
<name>A0A804KI67_MUSAM</name>
<protein>
    <submittedName>
        <fullName evidence="1">Uncharacterized protein</fullName>
    </submittedName>
</protein>
<dbReference type="AlphaFoldDB" id="A0A804KI67"/>
<evidence type="ECO:0000313" key="1">
    <source>
        <dbReference type="EnsemblPlants" id="Ma09_p10670.1"/>
    </source>
</evidence>
<dbReference type="Proteomes" id="UP000012960">
    <property type="component" value="Unplaced"/>
</dbReference>
<keyword evidence="2" id="KW-1185">Reference proteome</keyword>